<dbReference type="PANTHER" id="PTHR11910">
    <property type="entry name" value="ATP SYNTHASE DELTA CHAIN"/>
    <property type="match status" value="1"/>
</dbReference>
<keyword evidence="7" id="KW-1003">Cell membrane</keyword>
<dbReference type="Proteomes" id="UP000051643">
    <property type="component" value="Unassembled WGS sequence"/>
</dbReference>
<comment type="similarity">
    <text evidence="7">Belongs to the ATPase delta chain family.</text>
</comment>
<evidence type="ECO:0000256" key="7">
    <source>
        <dbReference type="HAMAP-Rule" id="MF_01416"/>
    </source>
</evidence>
<dbReference type="PRINTS" id="PR00125">
    <property type="entry name" value="ATPASEDELTA"/>
</dbReference>
<keyword evidence="7" id="KW-0139">CF(1)</keyword>
<dbReference type="GO" id="GO:0045259">
    <property type="term" value="C:proton-transporting ATP synthase complex"/>
    <property type="evidence" value="ECO:0007669"/>
    <property type="project" value="UniProtKB-KW"/>
</dbReference>
<dbReference type="OrthoDB" id="9802471at2"/>
<evidence type="ECO:0000256" key="5">
    <source>
        <dbReference type="ARBA" id="ARBA00023136"/>
    </source>
</evidence>
<keyword evidence="6 7" id="KW-0066">ATP synthesis</keyword>
<dbReference type="AlphaFoldDB" id="A0A0Q9ZFI5"/>
<keyword evidence="4 7" id="KW-0406">Ion transport</keyword>
<evidence type="ECO:0000313" key="9">
    <source>
        <dbReference type="Proteomes" id="UP000051643"/>
    </source>
</evidence>
<dbReference type="Pfam" id="PF00213">
    <property type="entry name" value="OSCP"/>
    <property type="match status" value="1"/>
</dbReference>
<keyword evidence="5 7" id="KW-0472">Membrane</keyword>
<reference evidence="8" key="1">
    <citation type="submission" date="2015-10" db="EMBL/GenBank/DDBJ databases">
        <title>Draft genome sequence of Salegentibacter mishustinae KCTC 12263.</title>
        <authorList>
            <person name="Lin W."/>
            <person name="Zheng Q."/>
        </authorList>
    </citation>
    <scope>NUCLEOTIDE SEQUENCE [LARGE SCALE GENOMIC DNA]</scope>
    <source>
        <strain evidence="8">KCTC 12263</strain>
    </source>
</reference>
<evidence type="ECO:0000256" key="4">
    <source>
        <dbReference type="ARBA" id="ARBA00023065"/>
    </source>
</evidence>
<dbReference type="Gene3D" id="1.10.520.20">
    <property type="entry name" value="N-terminal domain of the delta subunit of the F1F0-ATP synthase"/>
    <property type="match status" value="1"/>
</dbReference>
<name>A0A0Q9ZFI5_9FLAO</name>
<keyword evidence="3 7" id="KW-0375">Hydrogen ion transport</keyword>
<dbReference type="STRING" id="270918.APR42_08220"/>
<dbReference type="GO" id="GO:0005886">
    <property type="term" value="C:plasma membrane"/>
    <property type="evidence" value="ECO:0007669"/>
    <property type="project" value="UniProtKB-SubCell"/>
</dbReference>
<dbReference type="SUPFAM" id="SSF47928">
    <property type="entry name" value="N-terminal domain of the delta subunit of the F1F0-ATP synthase"/>
    <property type="match status" value="1"/>
</dbReference>
<evidence type="ECO:0000256" key="2">
    <source>
        <dbReference type="ARBA" id="ARBA00022448"/>
    </source>
</evidence>
<dbReference type="GO" id="GO:0046933">
    <property type="term" value="F:proton-transporting ATP synthase activity, rotational mechanism"/>
    <property type="evidence" value="ECO:0007669"/>
    <property type="project" value="UniProtKB-UniRule"/>
</dbReference>
<comment type="function">
    <text evidence="7">This protein is part of the stalk that links CF(0) to CF(1). It either transmits conformational changes from CF(0) to CF(1) or is implicated in proton conduction.</text>
</comment>
<organism evidence="8 9">
    <name type="scientific">Salegentibacter mishustinae</name>
    <dbReference type="NCBI Taxonomy" id="270918"/>
    <lineage>
        <taxon>Bacteria</taxon>
        <taxon>Pseudomonadati</taxon>
        <taxon>Bacteroidota</taxon>
        <taxon>Flavobacteriia</taxon>
        <taxon>Flavobacteriales</taxon>
        <taxon>Flavobacteriaceae</taxon>
        <taxon>Salegentibacter</taxon>
    </lineage>
</organism>
<dbReference type="HAMAP" id="MF_01416">
    <property type="entry name" value="ATP_synth_delta_bact"/>
    <property type="match status" value="1"/>
</dbReference>
<dbReference type="EMBL" id="LKTP01000034">
    <property type="protein sequence ID" value="KRG27732.1"/>
    <property type="molecule type" value="Genomic_DNA"/>
</dbReference>
<evidence type="ECO:0000256" key="3">
    <source>
        <dbReference type="ARBA" id="ARBA00022781"/>
    </source>
</evidence>
<evidence type="ECO:0000256" key="1">
    <source>
        <dbReference type="ARBA" id="ARBA00004370"/>
    </source>
</evidence>
<comment type="caution">
    <text evidence="8">The sequence shown here is derived from an EMBL/GenBank/DDBJ whole genome shotgun (WGS) entry which is preliminary data.</text>
</comment>
<dbReference type="InterPro" id="IPR026015">
    <property type="entry name" value="ATP_synth_OSCP/delta_N_sf"/>
</dbReference>
<keyword evidence="2 7" id="KW-0813">Transport</keyword>
<evidence type="ECO:0000313" key="8">
    <source>
        <dbReference type="EMBL" id="KRG27732.1"/>
    </source>
</evidence>
<comment type="function">
    <text evidence="7">F(1)F(0) ATP synthase produces ATP from ADP in the presence of a proton or sodium gradient. F-type ATPases consist of two structural domains, F(1) containing the extramembraneous catalytic core and F(0) containing the membrane proton channel, linked together by a central stalk and a peripheral stalk. During catalysis, ATP synthesis in the catalytic domain of F(1) is coupled via a rotary mechanism of the central stalk subunits to proton translocation.</text>
</comment>
<protein>
    <recommendedName>
        <fullName evidence="7">ATP synthase subunit delta</fullName>
    </recommendedName>
    <alternativeName>
        <fullName evidence="7">ATP synthase F(1) sector subunit delta</fullName>
    </alternativeName>
    <alternativeName>
        <fullName evidence="7">F-type ATPase subunit delta</fullName>
        <shortName evidence="7">F-ATPase subunit delta</shortName>
    </alternativeName>
</protein>
<dbReference type="InterPro" id="IPR000711">
    <property type="entry name" value="ATPase_OSCP/dsu"/>
</dbReference>
<dbReference type="RefSeq" id="WP_057482405.1">
    <property type="nucleotide sequence ID" value="NZ_BMWR01000004.1"/>
</dbReference>
<accession>A0A0Q9ZFI5</accession>
<dbReference type="NCBIfam" id="TIGR01145">
    <property type="entry name" value="ATP_synt_delta"/>
    <property type="match status" value="1"/>
</dbReference>
<comment type="subcellular location">
    <subcellularLocation>
        <location evidence="7">Cell membrane</location>
        <topology evidence="7">Peripheral membrane protein</topology>
    </subcellularLocation>
    <subcellularLocation>
        <location evidence="1">Membrane</location>
    </subcellularLocation>
</comment>
<proteinExistence type="inferred from homology"/>
<gene>
    <name evidence="7" type="primary">atpH</name>
    <name evidence="8" type="ORF">APR42_08220</name>
</gene>
<sequence length="184" mass="20308">MKGTRAAQRYAKAILDLAKEKNTADIVFTDMQQISQTIAKSEDLSDMLKSPVVNSTVKKASLKEIFKDAGEITQGAFDVLVENGRINILDLVAKNYIVRYNTMNRSQEAVVTSAVPLTAELEEKILAKVKELTGTGAKIKNVVNKDIIGGFVLRVGDLQYDASVSRNLNRLKRELKTNSYISSI</sequence>
<evidence type="ECO:0000256" key="6">
    <source>
        <dbReference type="ARBA" id="ARBA00023310"/>
    </source>
</evidence>
<keyword evidence="9" id="KW-1185">Reference proteome</keyword>